<keyword evidence="1" id="KW-1133">Transmembrane helix</keyword>
<reference evidence="2" key="1">
    <citation type="journal article" date="2020" name="mSystems">
        <title>Genome- and Community-Level Interaction Insights into Carbon Utilization and Element Cycling Functions of Hydrothermarchaeota in Hydrothermal Sediment.</title>
        <authorList>
            <person name="Zhou Z."/>
            <person name="Liu Y."/>
            <person name="Xu W."/>
            <person name="Pan J."/>
            <person name="Luo Z.H."/>
            <person name="Li M."/>
        </authorList>
    </citation>
    <scope>NUCLEOTIDE SEQUENCE [LARGE SCALE GENOMIC DNA]</scope>
    <source>
        <strain evidence="2">SpSt-897</strain>
    </source>
</reference>
<accession>A0A7C3UXJ8</accession>
<keyword evidence="1" id="KW-0472">Membrane</keyword>
<dbReference type="InterPro" id="IPR053170">
    <property type="entry name" value="Transcription_regulator"/>
</dbReference>
<comment type="caution">
    <text evidence="2">The sequence shown here is derived from an EMBL/GenBank/DDBJ whole genome shotgun (WGS) entry which is preliminary data.</text>
</comment>
<keyword evidence="1" id="KW-0812">Transmembrane</keyword>
<dbReference type="Pfam" id="PF04307">
    <property type="entry name" value="YdjM"/>
    <property type="match status" value="1"/>
</dbReference>
<dbReference type="PANTHER" id="PTHR40031:SF1">
    <property type="entry name" value="MEMBRANE-BOUND METAL-DEPENDENT HYDROLASE"/>
    <property type="match status" value="1"/>
</dbReference>
<keyword evidence="2" id="KW-0378">Hydrolase</keyword>
<feature type="transmembrane region" description="Helical" evidence="1">
    <location>
        <begin position="24"/>
        <end position="44"/>
    </location>
</feature>
<name>A0A7C3UXJ8_9BACT</name>
<feature type="transmembrane region" description="Helical" evidence="1">
    <location>
        <begin position="153"/>
        <end position="171"/>
    </location>
</feature>
<feature type="transmembrane region" description="Helical" evidence="1">
    <location>
        <begin position="121"/>
        <end position="147"/>
    </location>
</feature>
<evidence type="ECO:0000313" key="2">
    <source>
        <dbReference type="EMBL" id="HGF32761.1"/>
    </source>
</evidence>
<feature type="transmembrane region" description="Helical" evidence="1">
    <location>
        <begin position="83"/>
        <end position="100"/>
    </location>
</feature>
<dbReference type="PANTHER" id="PTHR40031">
    <property type="entry name" value="HYPOTHETICAL MEMBRANE SPANNING PROTEIN"/>
    <property type="match status" value="1"/>
</dbReference>
<dbReference type="GO" id="GO:0016787">
    <property type="term" value="F:hydrolase activity"/>
    <property type="evidence" value="ECO:0007669"/>
    <property type="project" value="UniProtKB-KW"/>
</dbReference>
<evidence type="ECO:0000256" key="1">
    <source>
        <dbReference type="SAM" id="Phobius"/>
    </source>
</evidence>
<proteinExistence type="predicted"/>
<sequence length="358" mass="39218">MDPLTHVATGAAISQMVPSPHRGWAALAGVLFAVLPDLDYILTFNSRLAYLKHHRGFTHSVFGLLLFVMLAAGLGRLLGGPRWFRPLLLIGFLVLVSHLFQDWTTSYGTQLLNPLTRAKFTLDWVFIIDPYLTALIFLGAAAALISAGWGRTLNEVCLGLAGGYILLCGFYHHQALNLARQIYEPTSGPAAKIAALPQPFSPRRWVLLAATPSEVRQAFVELPFWPSGVQIQPSVQIPVTHAPGGPYQAPPAAYRRPPTLEIYLWQAAPFPPAALTPEVRRLLSTYLEFSRFPLLVANDHVPPGITLSWLDLRFSVPGRAMPFVLQVTLDPEGRLTAWRLGGARLPVDKSSPPSPCSG</sequence>
<protein>
    <submittedName>
        <fullName evidence="2">Metal-dependent hydrolase</fullName>
    </submittedName>
</protein>
<organism evidence="2">
    <name type="scientific">Desulfobacca acetoxidans</name>
    <dbReference type="NCBI Taxonomy" id="60893"/>
    <lineage>
        <taxon>Bacteria</taxon>
        <taxon>Pseudomonadati</taxon>
        <taxon>Thermodesulfobacteriota</taxon>
        <taxon>Desulfobaccia</taxon>
        <taxon>Desulfobaccales</taxon>
        <taxon>Desulfobaccaceae</taxon>
        <taxon>Desulfobacca</taxon>
    </lineage>
</organism>
<dbReference type="AlphaFoldDB" id="A0A7C3UXJ8"/>
<gene>
    <name evidence="2" type="ORF">ENW96_00010</name>
</gene>
<dbReference type="InterPro" id="IPR007404">
    <property type="entry name" value="YdjM-like"/>
</dbReference>
<dbReference type="EMBL" id="DTMF01000001">
    <property type="protein sequence ID" value="HGF32761.1"/>
    <property type="molecule type" value="Genomic_DNA"/>
</dbReference>
<feature type="transmembrane region" description="Helical" evidence="1">
    <location>
        <begin position="56"/>
        <end position="77"/>
    </location>
</feature>